<dbReference type="InParanoid" id="A0A7M7H8Z1"/>
<protein>
    <recommendedName>
        <fullName evidence="4">Core-binding (CB) domain-containing protein</fullName>
    </recommendedName>
</protein>
<dbReference type="EnsemblMetazoa" id="XM_008206495">
    <property type="protein sequence ID" value="XP_008204717"/>
    <property type="gene ID" value="LOC103315820"/>
</dbReference>
<dbReference type="SUPFAM" id="SSF47823">
    <property type="entry name" value="lambda integrase-like, N-terminal domain"/>
    <property type="match status" value="1"/>
</dbReference>
<evidence type="ECO:0000313" key="2">
    <source>
        <dbReference type="EnsemblMetazoa" id="XP_008204717"/>
    </source>
</evidence>
<evidence type="ECO:0000313" key="3">
    <source>
        <dbReference type="Proteomes" id="UP000002358"/>
    </source>
</evidence>
<sequence>MQLHKDKDPPESRPVVADSRNSIRIAFLRRNIPAKTVDEITASLSKSTQCQYNSALKSWFDHCKENNLDAFEPDTTSVLSYITKEYEKGAKYGSINSTRCALSLISKNDRSRPQYLQIR</sequence>
<organism evidence="2 3">
    <name type="scientific">Nasonia vitripennis</name>
    <name type="common">Parasitic wasp</name>
    <dbReference type="NCBI Taxonomy" id="7425"/>
    <lineage>
        <taxon>Eukaryota</taxon>
        <taxon>Metazoa</taxon>
        <taxon>Ecdysozoa</taxon>
        <taxon>Arthropoda</taxon>
        <taxon>Hexapoda</taxon>
        <taxon>Insecta</taxon>
        <taxon>Pterygota</taxon>
        <taxon>Neoptera</taxon>
        <taxon>Endopterygota</taxon>
        <taxon>Hymenoptera</taxon>
        <taxon>Apocrita</taxon>
        <taxon>Proctotrupomorpha</taxon>
        <taxon>Chalcidoidea</taxon>
        <taxon>Pteromalidae</taxon>
        <taxon>Pteromalinae</taxon>
        <taxon>Nasonia</taxon>
    </lineage>
</organism>
<proteinExistence type="predicted"/>
<dbReference type="GO" id="GO:0003677">
    <property type="term" value="F:DNA binding"/>
    <property type="evidence" value="ECO:0007669"/>
    <property type="project" value="UniProtKB-KW"/>
</dbReference>
<dbReference type="InterPro" id="IPR010998">
    <property type="entry name" value="Integrase_recombinase_N"/>
</dbReference>
<keyword evidence="1" id="KW-0238">DNA-binding</keyword>
<dbReference type="Proteomes" id="UP000002358">
    <property type="component" value="Unassembled WGS sequence"/>
</dbReference>
<dbReference type="SMR" id="A0A7M7H8Z1"/>
<dbReference type="RefSeq" id="XP_008204717.1">
    <property type="nucleotide sequence ID" value="XM_008206495.3"/>
</dbReference>
<dbReference type="AlphaFoldDB" id="A0A7M7H8Z1"/>
<dbReference type="KEGG" id="nvi:103315820"/>
<name>A0A7M7H8Z1_NASVI</name>
<evidence type="ECO:0008006" key="4">
    <source>
        <dbReference type="Google" id="ProtNLM"/>
    </source>
</evidence>
<dbReference type="Gene3D" id="1.10.150.130">
    <property type="match status" value="1"/>
</dbReference>
<dbReference type="OrthoDB" id="7554222at2759"/>
<reference evidence="2" key="1">
    <citation type="submission" date="2021-01" db="UniProtKB">
        <authorList>
            <consortium name="EnsemblMetazoa"/>
        </authorList>
    </citation>
    <scope>IDENTIFICATION</scope>
</reference>
<keyword evidence="3" id="KW-1185">Reference proteome</keyword>
<evidence type="ECO:0000256" key="1">
    <source>
        <dbReference type="ARBA" id="ARBA00023125"/>
    </source>
</evidence>
<dbReference type="GeneID" id="103315820"/>
<accession>A0A7M7H8Z1</accession>